<reference evidence="1" key="1">
    <citation type="submission" date="2021-02" db="EMBL/GenBank/DDBJ databases">
        <authorList>
            <person name="Nowell W R."/>
        </authorList>
    </citation>
    <scope>NUCLEOTIDE SEQUENCE</scope>
</reference>
<gene>
    <name evidence="1" type="ORF">OKA104_LOCUS40236</name>
</gene>
<accession>A0A820B579</accession>
<name>A0A820B579_9BILA</name>
<dbReference type="EMBL" id="CAJOAY010008483">
    <property type="protein sequence ID" value="CAF4187393.1"/>
    <property type="molecule type" value="Genomic_DNA"/>
</dbReference>
<protein>
    <submittedName>
        <fullName evidence="1">Uncharacterized protein</fullName>
    </submittedName>
</protein>
<evidence type="ECO:0000313" key="2">
    <source>
        <dbReference type="Proteomes" id="UP000663881"/>
    </source>
</evidence>
<organism evidence="1 2">
    <name type="scientific">Adineta steineri</name>
    <dbReference type="NCBI Taxonomy" id="433720"/>
    <lineage>
        <taxon>Eukaryota</taxon>
        <taxon>Metazoa</taxon>
        <taxon>Spiralia</taxon>
        <taxon>Gnathifera</taxon>
        <taxon>Rotifera</taxon>
        <taxon>Eurotatoria</taxon>
        <taxon>Bdelloidea</taxon>
        <taxon>Adinetida</taxon>
        <taxon>Adinetidae</taxon>
        <taxon>Adineta</taxon>
    </lineage>
</organism>
<dbReference type="Proteomes" id="UP000663881">
    <property type="component" value="Unassembled WGS sequence"/>
</dbReference>
<dbReference type="AlphaFoldDB" id="A0A820B579"/>
<evidence type="ECO:0000313" key="1">
    <source>
        <dbReference type="EMBL" id="CAF4187393.1"/>
    </source>
</evidence>
<sequence length="208" mass="23491">MHKPCSNFTNPLQSLCTKFAKGTFPVITSHPIRSIDSLFDSSNRVCFRQLVAGHGRAGAVGWIDHNLHRAQIFDEFRTDLLNIHGINPNFIPRQHHIALIEKTGRRNFRNLHEIYRKIKAAPQYAGITVTILKSFVNLSVAEQFKLIQTITIAVSPCGGSSMLFSFLPTKATLIVAEFPIVAKTGYSSHRLEAVLWDYHSHINVFHYP</sequence>
<comment type="caution">
    <text evidence="1">The sequence shown here is derived from an EMBL/GenBank/DDBJ whole genome shotgun (WGS) entry which is preliminary data.</text>
</comment>
<proteinExistence type="predicted"/>
<feature type="non-terminal residue" evidence="1">
    <location>
        <position position="208"/>
    </location>
</feature>